<comment type="similarity">
    <text evidence="1 5 6">Belongs to the universal ribosomal protein uL16 family.</text>
</comment>
<dbReference type="SUPFAM" id="SSF54686">
    <property type="entry name" value="Ribosomal protein L16p/L10e"/>
    <property type="match status" value="1"/>
</dbReference>
<reference evidence="8 9" key="1">
    <citation type="journal article" date="2021" name="Nat. Commun.">
        <title>Reductive evolution and unique predatory mode in the CPR bacterium Vampirococcus lugosii.</title>
        <authorList>
            <person name="Moreira D."/>
            <person name="Zivanovic Y."/>
            <person name="Lopez-Archilla A.I."/>
            <person name="Iniesto M."/>
            <person name="Lopez-Garcia P."/>
        </authorList>
    </citation>
    <scope>NUCLEOTIDE SEQUENCE [LARGE SCALE GENOMIC DNA]</scope>
    <source>
        <strain evidence="8">Chiprana</strain>
    </source>
</reference>
<dbReference type="HAMAP" id="MF_01342">
    <property type="entry name" value="Ribosomal_uL16"/>
    <property type="match status" value="1"/>
</dbReference>
<keyword evidence="2 5" id="KW-0689">Ribosomal protein</keyword>
<dbReference type="PANTHER" id="PTHR12220">
    <property type="entry name" value="50S/60S RIBOSOMAL PROTEIN L16"/>
    <property type="match status" value="1"/>
</dbReference>
<accession>A0ABS5QKY5</accession>
<comment type="caution">
    <text evidence="8">The sequence shown here is derived from an EMBL/GenBank/DDBJ whole genome shotgun (WGS) entry which is preliminary data.</text>
</comment>
<keyword evidence="3 5" id="KW-0687">Ribonucleoprotein</keyword>
<protein>
    <recommendedName>
        <fullName evidence="4 5">Large ribosomal subunit protein uL16</fullName>
    </recommendedName>
</protein>
<dbReference type="InterPro" id="IPR047873">
    <property type="entry name" value="Ribosomal_uL16"/>
</dbReference>
<evidence type="ECO:0000256" key="7">
    <source>
        <dbReference type="RuleBase" id="RU004414"/>
    </source>
</evidence>
<keyword evidence="5 7" id="KW-0699">rRNA-binding</keyword>
<dbReference type="InterPro" id="IPR016180">
    <property type="entry name" value="Ribosomal_uL16_dom"/>
</dbReference>
<comment type="function">
    <text evidence="5 7">Binds 23S rRNA and is also seen to make contacts with the A and possibly P site tRNAs.</text>
</comment>
<dbReference type="Proteomes" id="UP000680365">
    <property type="component" value="Unassembled WGS sequence"/>
</dbReference>
<dbReference type="InterPro" id="IPR036920">
    <property type="entry name" value="Ribosomal_uL16_sf"/>
</dbReference>
<evidence type="ECO:0000256" key="5">
    <source>
        <dbReference type="HAMAP-Rule" id="MF_01342"/>
    </source>
</evidence>
<name>A0ABS5QKY5_9BACT</name>
<gene>
    <name evidence="5" type="primary">rplP</name>
    <name evidence="8" type="ORF">VAMP_34n108</name>
</gene>
<proteinExistence type="inferred from homology"/>
<evidence type="ECO:0000313" key="8">
    <source>
        <dbReference type="EMBL" id="MBS8121865.1"/>
    </source>
</evidence>
<dbReference type="Pfam" id="PF00252">
    <property type="entry name" value="Ribosomal_L16"/>
    <property type="match status" value="1"/>
</dbReference>
<dbReference type="Gene3D" id="3.90.1170.10">
    <property type="entry name" value="Ribosomal protein L10e/L16"/>
    <property type="match status" value="1"/>
</dbReference>
<keyword evidence="9" id="KW-1185">Reference proteome</keyword>
<sequence>MSLLTPNRWKYRKQHRGRIQGVSSRGSYVAFGEFGLKATSNEYLTNRQIEAARKVIVRYTRKLGKIWIRVFPDVPYTKKGLEMPMGKGKGDVDAFRVRVKRGRILFEINGVSKKVAQEAFKQASYKLPVSTRLVAKGEVK</sequence>
<dbReference type="PROSITE" id="PS00586">
    <property type="entry name" value="RIBOSOMAL_L16_1"/>
    <property type="match status" value="1"/>
</dbReference>
<dbReference type="GO" id="GO:0005840">
    <property type="term" value="C:ribosome"/>
    <property type="evidence" value="ECO:0007669"/>
    <property type="project" value="UniProtKB-KW"/>
</dbReference>
<dbReference type="EMBL" id="JAEDAM010000020">
    <property type="protein sequence ID" value="MBS8121865.1"/>
    <property type="molecule type" value="Genomic_DNA"/>
</dbReference>
<dbReference type="PRINTS" id="PR00060">
    <property type="entry name" value="RIBOSOMALL16"/>
</dbReference>
<dbReference type="PANTHER" id="PTHR12220:SF13">
    <property type="entry name" value="LARGE RIBOSOMAL SUBUNIT PROTEIN UL16M"/>
    <property type="match status" value="1"/>
</dbReference>
<comment type="subunit">
    <text evidence="5 7">Part of the 50S ribosomal subunit.</text>
</comment>
<organism evidence="8 9">
    <name type="scientific">Candidatus Vampirococcus lugosii</name>
    <dbReference type="NCBI Taxonomy" id="2789015"/>
    <lineage>
        <taxon>Bacteria</taxon>
        <taxon>Candidatus Absconditibacteriota</taxon>
        <taxon>Vampirococcus</taxon>
    </lineage>
</organism>
<dbReference type="NCBIfam" id="TIGR01164">
    <property type="entry name" value="rplP_bact"/>
    <property type="match status" value="1"/>
</dbReference>
<evidence type="ECO:0000313" key="9">
    <source>
        <dbReference type="Proteomes" id="UP000680365"/>
    </source>
</evidence>
<dbReference type="InterPro" id="IPR000114">
    <property type="entry name" value="Ribosomal_uL16_bact-type"/>
</dbReference>
<dbReference type="CDD" id="cd01433">
    <property type="entry name" value="Ribosomal_L16_L10e"/>
    <property type="match status" value="1"/>
</dbReference>
<evidence type="ECO:0000256" key="6">
    <source>
        <dbReference type="RuleBase" id="RU004413"/>
    </source>
</evidence>
<keyword evidence="5 7" id="KW-0694">RNA-binding</keyword>
<dbReference type="RefSeq" id="WP_213348809.1">
    <property type="nucleotide sequence ID" value="NZ_JAEDAM010000020.1"/>
</dbReference>
<evidence type="ECO:0000256" key="1">
    <source>
        <dbReference type="ARBA" id="ARBA00008931"/>
    </source>
</evidence>
<keyword evidence="5 7" id="KW-0820">tRNA-binding</keyword>
<evidence type="ECO:0000256" key="3">
    <source>
        <dbReference type="ARBA" id="ARBA00023274"/>
    </source>
</evidence>
<evidence type="ECO:0000256" key="2">
    <source>
        <dbReference type="ARBA" id="ARBA00022980"/>
    </source>
</evidence>
<dbReference type="InterPro" id="IPR020798">
    <property type="entry name" value="Ribosomal_uL16_CS"/>
</dbReference>
<evidence type="ECO:0000256" key="4">
    <source>
        <dbReference type="ARBA" id="ARBA00035198"/>
    </source>
</evidence>